<dbReference type="Proteomes" id="UP000217758">
    <property type="component" value="Chromosome"/>
</dbReference>
<dbReference type="GO" id="GO:0000166">
    <property type="term" value="F:nucleotide binding"/>
    <property type="evidence" value="ECO:0007669"/>
    <property type="project" value="InterPro"/>
</dbReference>
<dbReference type="InterPro" id="IPR036291">
    <property type="entry name" value="NAD(P)-bd_dom_sf"/>
</dbReference>
<dbReference type="AlphaFoldDB" id="A0A1L7LIY0"/>
<organism evidence="3 4">
    <name type="scientific">Streptococcus troglodytae</name>
    <dbReference type="NCBI Taxonomy" id="1111760"/>
    <lineage>
        <taxon>Bacteria</taxon>
        <taxon>Bacillati</taxon>
        <taxon>Bacillota</taxon>
        <taxon>Bacilli</taxon>
        <taxon>Lactobacillales</taxon>
        <taxon>Streptococcaceae</taxon>
        <taxon>Streptococcus</taxon>
    </lineage>
</organism>
<dbReference type="PANTHER" id="PTHR43054">
    <property type="match status" value="1"/>
</dbReference>
<evidence type="ECO:0000313" key="3">
    <source>
        <dbReference type="EMBL" id="BAQ23982.1"/>
    </source>
</evidence>
<dbReference type="PANTHER" id="PTHR43054:SF1">
    <property type="entry name" value="SCYLLO-INOSITOL 2-DEHYDROGENASE (NADP(+)) IOLU"/>
    <property type="match status" value="1"/>
</dbReference>
<dbReference type="Pfam" id="PF22725">
    <property type="entry name" value="GFO_IDH_MocA_C3"/>
    <property type="match status" value="1"/>
</dbReference>
<keyword evidence="4" id="KW-1185">Reference proteome</keyword>
<dbReference type="InterPro" id="IPR000683">
    <property type="entry name" value="Gfo/Idh/MocA-like_OxRdtase_N"/>
</dbReference>
<protein>
    <submittedName>
        <fullName evidence="3">Oxidoreductase</fullName>
    </submittedName>
</protein>
<proteinExistence type="predicted"/>
<name>A0A1L7LIY0_9STRE</name>
<dbReference type="Gene3D" id="3.40.50.720">
    <property type="entry name" value="NAD(P)-binding Rossmann-like Domain"/>
    <property type="match status" value="1"/>
</dbReference>
<evidence type="ECO:0000259" key="2">
    <source>
        <dbReference type="Pfam" id="PF22725"/>
    </source>
</evidence>
<dbReference type="Pfam" id="PF01408">
    <property type="entry name" value="GFO_IDH_MocA"/>
    <property type="match status" value="1"/>
</dbReference>
<sequence>MFKLGIIGTGSISHQFIEAAQLSQHYQLTTVYSRKLETAEAFSVRYQNIACYDMLDDFFNNAFDVLYIASPNALHFEHAKLALEAGKHIIVEKPAFSTPEELNSIIHLAEEKQLFFFEAARNYHEESLLLIKEFLSHKTVIGADFSYAKYSSKMKDLLAGRLPNVFSDKFSGGALVDLGIYPIYAAIKLFGKPKSVNYTATQLENTIDLNGNGNLIYPNFHVSIRTGKNYNTLEYAEIYTTEGILQLNHIQGISSAIFQKHDSSREKLALPDIEHLMLEEAKHFAEMMNNKNEIIYQTWLEDAKTASQILYQMRQSAGIVFEADKK</sequence>
<evidence type="ECO:0000259" key="1">
    <source>
        <dbReference type="Pfam" id="PF01408"/>
    </source>
</evidence>
<reference evidence="3 4" key="1">
    <citation type="journal article" date="2016" name="Microbiol. Immunol.">
        <title>Complete genome sequence of Streptococcus troglodytae TKU31 isolated from the oral cavity of a chimpanzee (Pan troglodytes).</title>
        <authorList>
            <person name="Okamoto M."/>
            <person name="Naito M."/>
            <person name="Miyanohara M."/>
            <person name="Imai S."/>
            <person name="Nomura Y."/>
            <person name="Saito W."/>
            <person name="Momoi Y."/>
            <person name="Takada K."/>
            <person name="Miyabe-Nishiwaki T."/>
            <person name="Tomonaga M."/>
            <person name="Hanada N."/>
        </authorList>
    </citation>
    <scope>NUCLEOTIDE SEQUENCE [LARGE SCALE GENOMIC DNA]</scope>
    <source>
        <strain evidence="4">TKU 31</strain>
    </source>
</reference>
<evidence type="ECO:0000313" key="4">
    <source>
        <dbReference type="Proteomes" id="UP000217758"/>
    </source>
</evidence>
<gene>
    <name evidence="3" type="ORF">SRT_07210</name>
</gene>
<dbReference type="RefSeq" id="WP_128833082.1">
    <property type="nucleotide sequence ID" value="NZ_AP014612.1"/>
</dbReference>
<dbReference type="EMBL" id="AP014612">
    <property type="protein sequence ID" value="BAQ23982.1"/>
    <property type="molecule type" value="Genomic_DNA"/>
</dbReference>
<dbReference type="SUPFAM" id="SSF55347">
    <property type="entry name" value="Glyceraldehyde-3-phosphate dehydrogenase-like, C-terminal domain"/>
    <property type="match status" value="1"/>
</dbReference>
<dbReference type="Gene3D" id="3.30.360.10">
    <property type="entry name" value="Dihydrodipicolinate Reductase, domain 2"/>
    <property type="match status" value="1"/>
</dbReference>
<accession>A0A1L7LIY0</accession>
<dbReference type="KEGG" id="strg:SRT_07210"/>
<feature type="domain" description="GFO/IDH/MocA-like oxidoreductase" evidence="2">
    <location>
        <begin position="165"/>
        <end position="245"/>
    </location>
</feature>
<dbReference type="InterPro" id="IPR055170">
    <property type="entry name" value="GFO_IDH_MocA-like_dom"/>
</dbReference>
<dbReference type="SUPFAM" id="SSF51735">
    <property type="entry name" value="NAD(P)-binding Rossmann-fold domains"/>
    <property type="match status" value="1"/>
</dbReference>
<feature type="domain" description="Gfo/Idh/MocA-like oxidoreductase N-terminal" evidence="1">
    <location>
        <begin position="2"/>
        <end position="116"/>
    </location>
</feature>